<dbReference type="InterPro" id="IPR036962">
    <property type="entry name" value="Glyco_hydro_3_N_sf"/>
</dbReference>
<dbReference type="GO" id="GO:0009251">
    <property type="term" value="P:glucan catabolic process"/>
    <property type="evidence" value="ECO:0007669"/>
    <property type="project" value="TreeGrafter"/>
</dbReference>
<evidence type="ECO:0000256" key="7">
    <source>
        <dbReference type="SAM" id="SignalP"/>
    </source>
</evidence>
<dbReference type="Pfam" id="PF00933">
    <property type="entry name" value="Glyco_hydro_3"/>
    <property type="match status" value="1"/>
</dbReference>
<evidence type="ECO:0000313" key="10">
    <source>
        <dbReference type="EMBL" id="QMS84425.1"/>
    </source>
</evidence>
<name>A0A7L7KPF0_9MOLU</name>
<keyword evidence="11" id="KW-1185">Reference proteome</keyword>
<evidence type="ECO:0000256" key="4">
    <source>
        <dbReference type="ARBA" id="ARBA00022729"/>
    </source>
</evidence>
<dbReference type="Gene3D" id="3.20.20.300">
    <property type="entry name" value="Glycoside hydrolase, family 3, N-terminal domain"/>
    <property type="match status" value="1"/>
</dbReference>
<keyword evidence="4 7" id="KW-0732">Signal</keyword>
<feature type="domain" description="Glycoside hydrolase family 3 C-terminal" evidence="9">
    <location>
        <begin position="436"/>
        <end position="646"/>
    </location>
</feature>
<evidence type="ECO:0000256" key="5">
    <source>
        <dbReference type="ARBA" id="ARBA00022801"/>
    </source>
</evidence>
<feature type="signal peptide" evidence="7">
    <location>
        <begin position="1"/>
        <end position="20"/>
    </location>
</feature>
<dbReference type="PRINTS" id="PR00133">
    <property type="entry name" value="GLHYDRLASE3"/>
</dbReference>
<accession>A0A7L7KPF0</accession>
<dbReference type="Pfam" id="PF01915">
    <property type="entry name" value="Glyco_hydro_3_C"/>
    <property type="match status" value="1"/>
</dbReference>
<evidence type="ECO:0000256" key="2">
    <source>
        <dbReference type="ARBA" id="ARBA00005336"/>
    </source>
</evidence>
<comment type="catalytic activity">
    <reaction evidence="1">
        <text>Hydrolysis of terminal, non-reducing beta-D-glucosyl residues with release of beta-D-glucose.</text>
        <dbReference type="EC" id="3.2.1.21"/>
    </reaction>
</comment>
<keyword evidence="6" id="KW-0326">Glycosidase</keyword>
<gene>
    <name evidence="10" type="ORF">G4Z02_01260</name>
</gene>
<dbReference type="Proteomes" id="UP000514720">
    <property type="component" value="Chromosome"/>
</dbReference>
<comment type="similarity">
    <text evidence="2">Belongs to the glycosyl hydrolase 3 family.</text>
</comment>
<dbReference type="RefSeq" id="WP_258878038.1">
    <property type="nucleotide sequence ID" value="NZ_CP048914.1"/>
</dbReference>
<reference evidence="10 11" key="1">
    <citation type="submission" date="2020-02" db="EMBL/GenBank/DDBJ databases">
        <authorList>
            <person name="Zheng R.K."/>
            <person name="Sun C.M."/>
        </authorList>
    </citation>
    <scope>NUCLEOTIDE SEQUENCE [LARGE SCALE GENOMIC DNA]</scope>
    <source>
        <strain evidence="11">zrk13</strain>
    </source>
</reference>
<dbReference type="InterPro" id="IPR017853">
    <property type="entry name" value="GH"/>
</dbReference>
<dbReference type="PANTHER" id="PTHR30620:SF16">
    <property type="entry name" value="LYSOSOMAL BETA GLUCOSIDASE"/>
    <property type="match status" value="1"/>
</dbReference>
<dbReference type="InterPro" id="IPR051915">
    <property type="entry name" value="Cellulose_Degrad_GH3"/>
</dbReference>
<dbReference type="Gene3D" id="3.40.50.1700">
    <property type="entry name" value="Glycoside hydrolase family 3 C-terminal domain"/>
    <property type="match status" value="1"/>
</dbReference>
<protein>
    <recommendedName>
        <fullName evidence="3">beta-glucosidase</fullName>
        <ecNumber evidence="3">3.2.1.21</ecNumber>
    </recommendedName>
</protein>
<dbReference type="SUPFAM" id="SSF52279">
    <property type="entry name" value="Beta-D-glucan exohydrolase, C-terminal domain"/>
    <property type="match status" value="1"/>
</dbReference>
<feature type="chain" id="PRO_5036445072" description="beta-glucosidase" evidence="7">
    <location>
        <begin position="21"/>
        <end position="648"/>
    </location>
</feature>
<dbReference type="PANTHER" id="PTHR30620">
    <property type="entry name" value="PERIPLASMIC BETA-GLUCOSIDASE-RELATED"/>
    <property type="match status" value="1"/>
</dbReference>
<evidence type="ECO:0000259" key="9">
    <source>
        <dbReference type="Pfam" id="PF01915"/>
    </source>
</evidence>
<evidence type="ECO:0000256" key="6">
    <source>
        <dbReference type="ARBA" id="ARBA00023295"/>
    </source>
</evidence>
<feature type="domain" description="Glycoside hydrolase family 3 N-terminal" evidence="8">
    <location>
        <begin position="90"/>
        <end position="398"/>
    </location>
</feature>
<proteinExistence type="inferred from homology"/>
<dbReference type="SUPFAM" id="SSF51445">
    <property type="entry name" value="(Trans)glycosidases"/>
    <property type="match status" value="1"/>
</dbReference>
<sequence length="648" mass="70903">MKKLILITIFALIAFLSACSNTPNVEDDDVDCTIEPTHEDCTDDPNDYPVEPTNPLLDPSYEYIDYNEAFDQDHYDQIMVEVEAILHSLTLAEKAAQMVQAERGSITPAQVRTYGVGSILSGGGSHPSSYNDSADVWYDMYEAYQDAALESGSGIPIIYGIDAVHGNNNLYGATIFPHNIGLGATNDPELIYNISKATAEEMLTTGINWTFAPALSVVQNIRWGRTYEGYSENPMVHDRLTYQAIAGFQDAGVAATAKHYLGDGGTYNGIDQGNVIVANDIVEALHLAPYLEAVKADVDTVMISYSSINGVKMHGHDYWINDVLKGTLGFKGFVISDWNAIHQLSGSFEYQVEQSINAGVDMLMEPSRWQETIQAIVNNVNNNKITEERINDAVSRILYIKFKRGLIDDPYARLSTSYLYNQEHQDLAREAVRKSLVLLKNDDNALPLAKDDTIYITGPGANNVGYMSGGWTTYWQGNNNADIGVGTSIYDAFYDVISSNGGQLVNNMTDASTVVVVLAETPYSEGVGDNGTLTLTSGNAHPDNTTALQIAQTAQANGKNVIGILISGRPLLLEDHLESFDAFIAAWLPGSEGGLGIRDVVFGDYNFTGTLAFTWPIDFAQVGYTSNEEDYDEDSVLFPFGYGLQYID</sequence>
<dbReference type="GO" id="GO:0008422">
    <property type="term" value="F:beta-glucosidase activity"/>
    <property type="evidence" value="ECO:0007669"/>
    <property type="project" value="UniProtKB-EC"/>
</dbReference>
<evidence type="ECO:0000313" key="11">
    <source>
        <dbReference type="Proteomes" id="UP000514720"/>
    </source>
</evidence>
<dbReference type="AlphaFoldDB" id="A0A7L7KPF0"/>
<dbReference type="InterPro" id="IPR001764">
    <property type="entry name" value="Glyco_hydro_3_N"/>
</dbReference>
<organism evidence="10 11">
    <name type="scientific">Candidatus Xianfuyuplasma coldseepsis</name>
    <dbReference type="NCBI Taxonomy" id="2782163"/>
    <lineage>
        <taxon>Bacteria</taxon>
        <taxon>Bacillati</taxon>
        <taxon>Mycoplasmatota</taxon>
        <taxon>Mollicutes</taxon>
        <taxon>Candidatus Izemoplasmatales</taxon>
        <taxon>Candidatus Izemoplasmataceae</taxon>
        <taxon>Candidatus Xianfuyuplasma</taxon>
    </lineage>
</organism>
<dbReference type="InterPro" id="IPR002772">
    <property type="entry name" value="Glyco_hydro_3_C"/>
</dbReference>
<dbReference type="KEGG" id="xcl:G4Z02_01260"/>
<keyword evidence="5 10" id="KW-0378">Hydrolase</keyword>
<dbReference type="EMBL" id="CP048914">
    <property type="protein sequence ID" value="QMS84425.1"/>
    <property type="molecule type" value="Genomic_DNA"/>
</dbReference>
<evidence type="ECO:0000256" key="3">
    <source>
        <dbReference type="ARBA" id="ARBA00012744"/>
    </source>
</evidence>
<dbReference type="PROSITE" id="PS51257">
    <property type="entry name" value="PROKAR_LIPOPROTEIN"/>
    <property type="match status" value="1"/>
</dbReference>
<dbReference type="InterPro" id="IPR036881">
    <property type="entry name" value="Glyco_hydro_3_C_sf"/>
</dbReference>
<evidence type="ECO:0000256" key="1">
    <source>
        <dbReference type="ARBA" id="ARBA00000448"/>
    </source>
</evidence>
<evidence type="ECO:0000259" key="8">
    <source>
        <dbReference type="Pfam" id="PF00933"/>
    </source>
</evidence>
<dbReference type="EC" id="3.2.1.21" evidence="3"/>